<dbReference type="Gene3D" id="3.50.50.60">
    <property type="entry name" value="FAD/NAD(P)-binding domain"/>
    <property type="match status" value="2"/>
</dbReference>
<dbReference type="InterPro" id="IPR036188">
    <property type="entry name" value="FAD/NAD-bd_sf"/>
</dbReference>
<dbReference type="InterPro" id="IPR051209">
    <property type="entry name" value="FAD-bind_Monooxygenase_sf"/>
</dbReference>
<name>A0ABW4P2N4_9NOCA</name>
<dbReference type="EC" id="1.14.13.-" evidence="1"/>
<protein>
    <submittedName>
        <fullName evidence="1">Flavin-containing monooxygenase</fullName>
        <ecNumber evidence="1">1.14.13.-</ecNumber>
    </submittedName>
</protein>
<reference evidence="2" key="1">
    <citation type="journal article" date="2019" name="Int. J. Syst. Evol. Microbiol.">
        <title>The Global Catalogue of Microorganisms (GCM) 10K type strain sequencing project: providing services to taxonomists for standard genome sequencing and annotation.</title>
        <authorList>
            <consortium name="The Broad Institute Genomics Platform"/>
            <consortium name="The Broad Institute Genome Sequencing Center for Infectious Disease"/>
            <person name="Wu L."/>
            <person name="Ma J."/>
        </authorList>
    </citation>
    <scope>NUCLEOTIDE SEQUENCE [LARGE SCALE GENOMIC DNA]</scope>
    <source>
        <strain evidence="2">DT72</strain>
    </source>
</reference>
<dbReference type="GO" id="GO:0004497">
    <property type="term" value="F:monooxygenase activity"/>
    <property type="evidence" value="ECO:0007669"/>
    <property type="project" value="UniProtKB-KW"/>
</dbReference>
<dbReference type="Pfam" id="PF13738">
    <property type="entry name" value="Pyr_redox_3"/>
    <property type="match status" value="1"/>
</dbReference>
<dbReference type="RefSeq" id="WP_378483809.1">
    <property type="nucleotide sequence ID" value="NZ_JBHUFB010000006.1"/>
</dbReference>
<keyword evidence="1" id="KW-0503">Monooxygenase</keyword>
<evidence type="ECO:0000313" key="1">
    <source>
        <dbReference type="EMBL" id="MFD1811255.1"/>
    </source>
</evidence>
<dbReference type="SUPFAM" id="SSF51905">
    <property type="entry name" value="FAD/NAD(P)-binding domain"/>
    <property type="match status" value="2"/>
</dbReference>
<keyword evidence="1" id="KW-0560">Oxidoreductase</keyword>
<dbReference type="EMBL" id="JBHUFB010000006">
    <property type="protein sequence ID" value="MFD1811255.1"/>
    <property type="molecule type" value="Genomic_DNA"/>
</dbReference>
<comment type="caution">
    <text evidence="1">The sequence shown here is derived from an EMBL/GenBank/DDBJ whole genome shotgun (WGS) entry which is preliminary data.</text>
</comment>
<organism evidence="1 2">
    <name type="scientific">Rhodococcus gannanensis</name>
    <dbReference type="NCBI Taxonomy" id="1960308"/>
    <lineage>
        <taxon>Bacteria</taxon>
        <taxon>Bacillati</taxon>
        <taxon>Actinomycetota</taxon>
        <taxon>Actinomycetes</taxon>
        <taxon>Mycobacteriales</taxon>
        <taxon>Nocardiaceae</taxon>
        <taxon>Rhodococcus</taxon>
    </lineage>
</organism>
<sequence length="488" mass="53783">MAQPSITIVGAGFGGLAQAIALRRAGFRDVTILERGDDVGGVWRANTYPGAACDVPSPLYSLSTDPNPDWPRRYAEQPDILDYLRGVADAHGIREQIRFGVAVREAVFDEQGNRWTLTTADGERIDTDVLISAVGQLSQPSVPDIDGRDTFRGAVFHSAEWNHDVDLTGKRVAVIGTGASAIQFIPAIAPKTGHLSVFQRSAAWVVSKPDSVFGERRRRLFRAVPATLGAERLGTWMYFEGITFALRMRMMGAFTRALSRRHLRRQVADPALRAALTPDYEPWCKRLLFSDDYYPALARDNVSLVVDRIDGLEPEGVRTADGALHPVDVVVFGTGFAATDFLAPMEVRGRAGRSLSEAWVKGAHAYLGISTAGFPNLFMMYGPNTNLGSGSIVYMLESQARHITGLVSWLADNPGSAVEVDAAVEDRFNAAIQRELDRSVWSRCSSWYRNSSGTVTTNWPGNVSTYRRRTRRVDRADYRLRASKSPRT</sequence>
<keyword evidence="2" id="KW-1185">Reference proteome</keyword>
<gene>
    <name evidence="1" type="ORF">ACFSJG_03420</name>
</gene>
<dbReference type="PANTHER" id="PTHR42877:SF4">
    <property type="entry name" value="FAD_NAD(P)-BINDING DOMAIN-CONTAINING PROTEIN-RELATED"/>
    <property type="match status" value="1"/>
</dbReference>
<dbReference type="PANTHER" id="PTHR42877">
    <property type="entry name" value="L-ORNITHINE N(5)-MONOOXYGENASE-RELATED"/>
    <property type="match status" value="1"/>
</dbReference>
<proteinExistence type="predicted"/>
<dbReference type="Proteomes" id="UP001597286">
    <property type="component" value="Unassembled WGS sequence"/>
</dbReference>
<evidence type="ECO:0000313" key="2">
    <source>
        <dbReference type="Proteomes" id="UP001597286"/>
    </source>
</evidence>
<accession>A0ABW4P2N4</accession>